<evidence type="ECO:0000313" key="6">
    <source>
        <dbReference type="Proteomes" id="UP000323537"/>
    </source>
</evidence>
<evidence type="ECO:0000256" key="4">
    <source>
        <dbReference type="RuleBase" id="RU003560"/>
    </source>
</evidence>
<protein>
    <submittedName>
        <fullName evidence="5">Aminotransferase class-III</fullName>
    </submittedName>
</protein>
<evidence type="ECO:0000256" key="3">
    <source>
        <dbReference type="ARBA" id="ARBA00022898"/>
    </source>
</evidence>
<gene>
    <name evidence="5" type="ORF">SAMN04488066_11953</name>
</gene>
<evidence type="ECO:0000256" key="1">
    <source>
        <dbReference type="ARBA" id="ARBA00001933"/>
    </source>
</evidence>
<name>A0A1I3C6T0_9EURY</name>
<organism evidence="5 6">
    <name type="scientific">Halorubrum aquaticum</name>
    <dbReference type="NCBI Taxonomy" id="387340"/>
    <lineage>
        <taxon>Archaea</taxon>
        <taxon>Methanobacteriati</taxon>
        <taxon>Methanobacteriota</taxon>
        <taxon>Stenosarchaea group</taxon>
        <taxon>Halobacteria</taxon>
        <taxon>Halobacteriales</taxon>
        <taxon>Haloferacaceae</taxon>
        <taxon>Halorubrum</taxon>
    </lineage>
</organism>
<dbReference type="CDD" id="cd00610">
    <property type="entry name" value="OAT_like"/>
    <property type="match status" value="1"/>
</dbReference>
<dbReference type="Pfam" id="PF00202">
    <property type="entry name" value="Aminotran_3"/>
    <property type="match status" value="1"/>
</dbReference>
<dbReference type="PANTHER" id="PTHR43094">
    <property type="entry name" value="AMINOTRANSFERASE"/>
    <property type="match status" value="1"/>
</dbReference>
<dbReference type="GO" id="GO:0008483">
    <property type="term" value="F:transaminase activity"/>
    <property type="evidence" value="ECO:0007669"/>
    <property type="project" value="UniProtKB-KW"/>
</dbReference>
<dbReference type="Gene3D" id="3.40.640.10">
    <property type="entry name" value="Type I PLP-dependent aspartate aminotransferase-like (Major domain)"/>
    <property type="match status" value="1"/>
</dbReference>
<dbReference type="AlphaFoldDB" id="A0A1I3C6T0"/>
<dbReference type="OrthoDB" id="6534at2157"/>
<keyword evidence="5" id="KW-0032">Aminotransferase</keyword>
<proteinExistence type="inferred from homology"/>
<dbReference type="PANTHER" id="PTHR43094:SF1">
    <property type="entry name" value="AMINOTRANSFERASE CLASS-III"/>
    <property type="match status" value="1"/>
</dbReference>
<keyword evidence="3 4" id="KW-0663">Pyridoxal phosphate</keyword>
<accession>A0A1I3C6T0</accession>
<sequence length="446" mass="47418">MGVFYKWGAGRDPGHPEIVDAYDSTLVTAEGEEILDAAAGAAVVNLGHSPPGVADAMAEQAERVGYVSTSHFTTPSVESVGEKLASMTPGSLNAAFFVDSGSEAVESAIKLARDYHVARGEPTREAVIGRWASYHGSTLGALAASGNTGRRTTYVPSLRDWPKIGPAYPYRWDHEGSPEEQAIAAARELERLVRRRGPETVAAFIAEPVGGSSIPATRPHPAYYREIRRICSEYGLLFIADEVMVGFGRTGEPFACEGLGVTPDLMALGKGLSAGYAPISATMVADRVVETLEEHDHSFQHGHTYGGNPISTAVADRVLDRYTEDLFAAVRRRGGRLESTLEPLAESPIVGEVRRVGLQVGVEFVADRETKAPFDPGAAVADRIYEDALENGVYTYPGGGSVDGQAGDHLMLAPPLTVGDDAIETIGEAVVSSVNRVADEEGYETA</sequence>
<dbReference type="Gene3D" id="3.90.1150.10">
    <property type="entry name" value="Aspartate Aminotransferase, domain 1"/>
    <property type="match status" value="1"/>
</dbReference>
<dbReference type="FunFam" id="3.40.640.10:FF:000004">
    <property type="entry name" value="Acetylornithine aminotransferase"/>
    <property type="match status" value="1"/>
</dbReference>
<dbReference type="InterPro" id="IPR049704">
    <property type="entry name" value="Aminotrans_3_PPA_site"/>
</dbReference>
<reference evidence="5 6" key="1">
    <citation type="submission" date="2016-10" db="EMBL/GenBank/DDBJ databases">
        <authorList>
            <person name="Varghese N."/>
            <person name="Submissions S."/>
        </authorList>
    </citation>
    <scope>NUCLEOTIDE SEQUENCE [LARGE SCALE GENOMIC DNA]</scope>
    <source>
        <strain evidence="5 6">CGMCC 1.6377</strain>
    </source>
</reference>
<keyword evidence="6" id="KW-1185">Reference proteome</keyword>
<dbReference type="InterPro" id="IPR015421">
    <property type="entry name" value="PyrdxlP-dep_Trfase_major"/>
</dbReference>
<comment type="cofactor">
    <cofactor evidence="1">
        <name>pyridoxal 5'-phosphate</name>
        <dbReference type="ChEBI" id="CHEBI:597326"/>
    </cofactor>
</comment>
<dbReference type="GO" id="GO:0030170">
    <property type="term" value="F:pyridoxal phosphate binding"/>
    <property type="evidence" value="ECO:0007669"/>
    <property type="project" value="InterPro"/>
</dbReference>
<dbReference type="GO" id="GO:0005829">
    <property type="term" value="C:cytosol"/>
    <property type="evidence" value="ECO:0007669"/>
    <property type="project" value="TreeGrafter"/>
</dbReference>
<keyword evidence="5" id="KW-0808">Transferase</keyword>
<comment type="similarity">
    <text evidence="2 4">Belongs to the class-III pyridoxal-phosphate-dependent aminotransferase family.</text>
</comment>
<dbReference type="PROSITE" id="PS00600">
    <property type="entry name" value="AA_TRANSFER_CLASS_3"/>
    <property type="match status" value="1"/>
</dbReference>
<evidence type="ECO:0000313" key="5">
    <source>
        <dbReference type="EMBL" id="SFH70113.1"/>
    </source>
</evidence>
<dbReference type="Proteomes" id="UP000323537">
    <property type="component" value="Unassembled WGS sequence"/>
</dbReference>
<dbReference type="InterPro" id="IPR015424">
    <property type="entry name" value="PyrdxlP-dep_Trfase"/>
</dbReference>
<dbReference type="RefSeq" id="WP_149785285.1">
    <property type="nucleotide sequence ID" value="NZ_BAAADP010000003.1"/>
</dbReference>
<dbReference type="InterPro" id="IPR005814">
    <property type="entry name" value="Aminotrans_3"/>
</dbReference>
<dbReference type="SUPFAM" id="SSF53383">
    <property type="entry name" value="PLP-dependent transferases"/>
    <property type="match status" value="1"/>
</dbReference>
<evidence type="ECO:0000256" key="2">
    <source>
        <dbReference type="ARBA" id="ARBA00008954"/>
    </source>
</evidence>
<dbReference type="EMBL" id="FOPZ01000019">
    <property type="protein sequence ID" value="SFH70113.1"/>
    <property type="molecule type" value="Genomic_DNA"/>
</dbReference>
<dbReference type="InterPro" id="IPR015422">
    <property type="entry name" value="PyrdxlP-dep_Trfase_small"/>
</dbReference>